<keyword evidence="2" id="KW-0472">Membrane</keyword>
<comment type="subcellular location">
    <subcellularLocation>
        <location evidence="1">Membrane</location>
        <topology evidence="1">Single-pass type I membrane protein</topology>
    </subcellularLocation>
</comment>
<dbReference type="InterPro" id="IPR051275">
    <property type="entry name" value="Cell_adhesion_signaling"/>
</dbReference>
<dbReference type="SMART" id="SM00409">
    <property type="entry name" value="IG"/>
    <property type="match status" value="1"/>
</dbReference>
<dbReference type="GO" id="GO:0098609">
    <property type="term" value="P:cell-cell adhesion"/>
    <property type="evidence" value="ECO:0007669"/>
    <property type="project" value="TreeGrafter"/>
</dbReference>
<reference evidence="7" key="2">
    <citation type="submission" date="2025-09" db="UniProtKB">
        <authorList>
            <consortium name="Ensembl"/>
        </authorList>
    </citation>
    <scope>IDENTIFICATION</scope>
</reference>
<dbReference type="Ensembl" id="ENSONIT00000043815.1">
    <property type="protein sequence ID" value="ENSONIP00000069039.1"/>
    <property type="gene ID" value="ENSONIG00000038720.1"/>
</dbReference>
<evidence type="ECO:0000259" key="6">
    <source>
        <dbReference type="PROSITE" id="PS50835"/>
    </source>
</evidence>
<reference evidence="7" key="1">
    <citation type="submission" date="2025-08" db="UniProtKB">
        <authorList>
            <consortium name="Ensembl"/>
        </authorList>
    </citation>
    <scope>IDENTIFICATION</scope>
</reference>
<organism evidence="7 8">
    <name type="scientific">Oreochromis niloticus</name>
    <name type="common">Nile tilapia</name>
    <name type="synonym">Tilapia nilotica</name>
    <dbReference type="NCBI Taxonomy" id="8128"/>
    <lineage>
        <taxon>Eukaryota</taxon>
        <taxon>Metazoa</taxon>
        <taxon>Chordata</taxon>
        <taxon>Craniata</taxon>
        <taxon>Vertebrata</taxon>
        <taxon>Euteleostomi</taxon>
        <taxon>Actinopterygii</taxon>
        <taxon>Neopterygii</taxon>
        <taxon>Teleostei</taxon>
        <taxon>Neoteleostei</taxon>
        <taxon>Acanthomorphata</taxon>
        <taxon>Ovalentaria</taxon>
        <taxon>Cichlomorphae</taxon>
        <taxon>Cichliformes</taxon>
        <taxon>Cichlidae</taxon>
        <taxon>African cichlids</taxon>
        <taxon>Pseudocrenilabrinae</taxon>
        <taxon>Oreochromini</taxon>
        <taxon>Oreochromis</taxon>
    </lineage>
</organism>
<dbReference type="Proteomes" id="UP000005207">
    <property type="component" value="Unplaced"/>
</dbReference>
<dbReference type="PANTHER" id="PTHR11640">
    <property type="entry name" value="NEPHRIN"/>
    <property type="match status" value="1"/>
</dbReference>
<evidence type="ECO:0000313" key="8">
    <source>
        <dbReference type="Proteomes" id="UP000005207"/>
    </source>
</evidence>
<dbReference type="Pfam" id="PF13927">
    <property type="entry name" value="Ig_3"/>
    <property type="match status" value="1"/>
</dbReference>
<dbReference type="SUPFAM" id="SSF48726">
    <property type="entry name" value="Immunoglobulin"/>
    <property type="match status" value="1"/>
</dbReference>
<dbReference type="GO" id="GO:0005886">
    <property type="term" value="C:plasma membrane"/>
    <property type="evidence" value="ECO:0007669"/>
    <property type="project" value="TreeGrafter"/>
</dbReference>
<keyword evidence="4" id="KW-0325">Glycoprotein</keyword>
<dbReference type="GO" id="GO:0050839">
    <property type="term" value="F:cell adhesion molecule binding"/>
    <property type="evidence" value="ECO:0007669"/>
    <property type="project" value="TreeGrafter"/>
</dbReference>
<evidence type="ECO:0000256" key="1">
    <source>
        <dbReference type="ARBA" id="ARBA00004479"/>
    </source>
</evidence>
<dbReference type="InParanoid" id="A0A669EBW4"/>
<dbReference type="GO" id="GO:0005911">
    <property type="term" value="C:cell-cell junction"/>
    <property type="evidence" value="ECO:0007669"/>
    <property type="project" value="TreeGrafter"/>
</dbReference>
<dbReference type="Gene3D" id="2.60.40.10">
    <property type="entry name" value="Immunoglobulins"/>
    <property type="match status" value="1"/>
</dbReference>
<keyword evidence="3" id="KW-1015">Disulfide bond</keyword>
<dbReference type="InterPro" id="IPR003599">
    <property type="entry name" value="Ig_sub"/>
</dbReference>
<dbReference type="InterPro" id="IPR007110">
    <property type="entry name" value="Ig-like_dom"/>
</dbReference>
<name>A0A669EBW4_ORENI</name>
<dbReference type="PANTHER" id="PTHR11640:SF31">
    <property type="entry name" value="IRREGULAR CHIASM C-ROUGHEST PROTEIN-RELATED"/>
    <property type="match status" value="1"/>
</dbReference>
<dbReference type="InterPro" id="IPR003598">
    <property type="entry name" value="Ig_sub2"/>
</dbReference>
<evidence type="ECO:0000313" key="7">
    <source>
        <dbReference type="Ensembl" id="ENSONIP00000069039.1"/>
    </source>
</evidence>
<feature type="domain" description="Ig-like" evidence="6">
    <location>
        <begin position="4"/>
        <end position="94"/>
    </location>
</feature>
<evidence type="ECO:0000256" key="5">
    <source>
        <dbReference type="ARBA" id="ARBA00023319"/>
    </source>
</evidence>
<protein>
    <recommendedName>
        <fullName evidence="6">Ig-like domain-containing protein</fullName>
    </recommendedName>
</protein>
<evidence type="ECO:0000256" key="4">
    <source>
        <dbReference type="ARBA" id="ARBA00023180"/>
    </source>
</evidence>
<sequence>MWSPNTVQISASNYLTIEPPNPDVITITEGDTLHLNCSSVGNPSPSYTWTLPTNSPSYSGSVLTIKSVGFEHEGQYICTVSNTVGTVTKEFNIDVQGECCQILPGKRVTEDQS</sequence>
<dbReference type="SMART" id="SM00408">
    <property type="entry name" value="IGc2"/>
    <property type="match status" value="1"/>
</dbReference>
<keyword evidence="8" id="KW-1185">Reference proteome</keyword>
<dbReference type="GeneTree" id="ENSGT00990000207412"/>
<keyword evidence="5" id="KW-0393">Immunoglobulin domain</keyword>
<evidence type="ECO:0000256" key="3">
    <source>
        <dbReference type="ARBA" id="ARBA00023157"/>
    </source>
</evidence>
<dbReference type="AlphaFoldDB" id="A0A669EBW4"/>
<dbReference type="PROSITE" id="PS50835">
    <property type="entry name" value="IG_LIKE"/>
    <property type="match status" value="1"/>
</dbReference>
<evidence type="ECO:0000256" key="2">
    <source>
        <dbReference type="ARBA" id="ARBA00023136"/>
    </source>
</evidence>
<dbReference type="InterPro" id="IPR013783">
    <property type="entry name" value="Ig-like_fold"/>
</dbReference>
<proteinExistence type="predicted"/>
<dbReference type="InterPro" id="IPR036179">
    <property type="entry name" value="Ig-like_dom_sf"/>
</dbReference>
<accession>A0A669EBW4</accession>